<proteinExistence type="predicted"/>
<name>A0A645F5B5_9ZZZZ</name>
<reference evidence="1" key="1">
    <citation type="submission" date="2019-08" db="EMBL/GenBank/DDBJ databases">
        <authorList>
            <person name="Kucharzyk K."/>
            <person name="Murdoch R.W."/>
            <person name="Higgins S."/>
            <person name="Loffler F."/>
        </authorList>
    </citation>
    <scope>NUCLEOTIDE SEQUENCE</scope>
</reference>
<protein>
    <submittedName>
        <fullName evidence="1">Uncharacterized protein</fullName>
    </submittedName>
</protein>
<comment type="caution">
    <text evidence="1">The sequence shown here is derived from an EMBL/GenBank/DDBJ whole genome shotgun (WGS) entry which is preliminary data.</text>
</comment>
<accession>A0A645F5B5</accession>
<organism evidence="1">
    <name type="scientific">bioreactor metagenome</name>
    <dbReference type="NCBI Taxonomy" id="1076179"/>
    <lineage>
        <taxon>unclassified sequences</taxon>
        <taxon>metagenomes</taxon>
        <taxon>ecological metagenomes</taxon>
    </lineage>
</organism>
<dbReference type="AlphaFoldDB" id="A0A645F5B5"/>
<evidence type="ECO:0000313" key="1">
    <source>
        <dbReference type="EMBL" id="MPN09461.1"/>
    </source>
</evidence>
<sequence length="88" mass="9052">MPKAKTIFCITIVLVFFAIFIAEAIFNGSSVIITTSAASIAASDPTPPIAIPISALAKTGASFIPSPTNINLPLGDFSLSSNSTFATF</sequence>
<gene>
    <name evidence="1" type="ORF">SDC9_156751</name>
</gene>
<dbReference type="EMBL" id="VSSQ01055567">
    <property type="protein sequence ID" value="MPN09461.1"/>
    <property type="molecule type" value="Genomic_DNA"/>
</dbReference>